<feature type="non-terminal residue" evidence="1">
    <location>
        <position position="31"/>
    </location>
</feature>
<sequence length="31" mass="3592">MTHKAYQLTDAEGKEPLSHLEIDYLVELTDM</sequence>
<gene>
    <name evidence="1" type="ORF">LCGC14_1892860</name>
</gene>
<reference evidence="1" key="1">
    <citation type="journal article" date="2015" name="Nature">
        <title>Complex archaea that bridge the gap between prokaryotes and eukaryotes.</title>
        <authorList>
            <person name="Spang A."/>
            <person name="Saw J.H."/>
            <person name="Jorgensen S.L."/>
            <person name="Zaremba-Niedzwiedzka K."/>
            <person name="Martijn J."/>
            <person name="Lind A.E."/>
            <person name="van Eijk R."/>
            <person name="Schleper C."/>
            <person name="Guy L."/>
            <person name="Ettema T.J."/>
        </authorList>
    </citation>
    <scope>NUCLEOTIDE SEQUENCE</scope>
</reference>
<dbReference type="AlphaFoldDB" id="A0A0F9GM71"/>
<organism evidence="1">
    <name type="scientific">marine sediment metagenome</name>
    <dbReference type="NCBI Taxonomy" id="412755"/>
    <lineage>
        <taxon>unclassified sequences</taxon>
        <taxon>metagenomes</taxon>
        <taxon>ecological metagenomes</taxon>
    </lineage>
</organism>
<evidence type="ECO:0000313" key="1">
    <source>
        <dbReference type="EMBL" id="KKL91616.1"/>
    </source>
</evidence>
<name>A0A0F9GM71_9ZZZZ</name>
<accession>A0A0F9GM71</accession>
<proteinExistence type="predicted"/>
<dbReference type="EMBL" id="LAZR01019685">
    <property type="protein sequence ID" value="KKL91616.1"/>
    <property type="molecule type" value="Genomic_DNA"/>
</dbReference>
<comment type="caution">
    <text evidence="1">The sequence shown here is derived from an EMBL/GenBank/DDBJ whole genome shotgun (WGS) entry which is preliminary data.</text>
</comment>
<protein>
    <submittedName>
        <fullName evidence="1">Uncharacterized protein</fullName>
    </submittedName>
</protein>